<dbReference type="Proteomes" id="UP001597493">
    <property type="component" value="Unassembled WGS sequence"/>
</dbReference>
<feature type="transmembrane region" description="Helical" evidence="10">
    <location>
        <begin position="46"/>
        <end position="65"/>
    </location>
</feature>
<evidence type="ECO:0000256" key="9">
    <source>
        <dbReference type="ARBA" id="ARBA00023136"/>
    </source>
</evidence>
<keyword evidence="6" id="KW-0630">Potassium</keyword>
<dbReference type="InterPro" id="IPR003445">
    <property type="entry name" value="Cat_transpt"/>
</dbReference>
<evidence type="ECO:0000256" key="7">
    <source>
        <dbReference type="ARBA" id="ARBA00022989"/>
    </source>
</evidence>
<dbReference type="RefSeq" id="WP_379269937.1">
    <property type="nucleotide sequence ID" value="NZ_JBHUMY010000002.1"/>
</dbReference>
<organism evidence="11 12">
    <name type="scientific">Paenibacillus thailandensis</name>
    <dbReference type="NCBI Taxonomy" id="393250"/>
    <lineage>
        <taxon>Bacteria</taxon>
        <taxon>Bacillati</taxon>
        <taxon>Bacillota</taxon>
        <taxon>Bacilli</taxon>
        <taxon>Bacillales</taxon>
        <taxon>Paenibacillaceae</taxon>
        <taxon>Paenibacillus</taxon>
    </lineage>
</organism>
<feature type="transmembrane region" description="Helical" evidence="10">
    <location>
        <begin position="233"/>
        <end position="254"/>
    </location>
</feature>
<keyword evidence="3" id="KW-1003">Cell membrane</keyword>
<comment type="caution">
    <text evidence="11">The sequence shown here is derived from an EMBL/GenBank/DDBJ whole genome shotgun (WGS) entry which is preliminary data.</text>
</comment>
<feature type="transmembrane region" description="Helical" evidence="10">
    <location>
        <begin position="413"/>
        <end position="433"/>
    </location>
</feature>
<evidence type="ECO:0000313" key="11">
    <source>
        <dbReference type="EMBL" id="MFD2659323.1"/>
    </source>
</evidence>
<sequence>MSLVKSIYRKLNPPQLLTLGFLLIITLGALLLSMPQASAGGTRTPFLDALFTATSAACVTGLVVVDTGTHYSVFGQVVILTLMQVGGLGFMTMATMFALMFRKRISLKDRLVLQEAMNQHSLEGIISLIRKVLLYSLLIELAGALILAARWSAELPLGEAAYLGVFHSISMFTNAGFDIMGALHGPYSGMTRHVDDPVVNVVVMLLIFLGGVGFVVLAEIVDFQKRKKLSLHAKVVLSTTLLLFAVGTIVIFVFEFTNAKTTGQLSFSGRLLSAMFQSVSPRSGGANTLDISQMRQATQFFIVLLMFIGASPGSSGGGIKVTTFAILAAAVYTMMRGKQDVVLFRHRLQHERVYKALTMTLASLFVIILFTMLLSVTEPNASLLMILFEVTSAFGTCGLSMGLTTLLSEPGKVLIIIMMFIGRLGPLTLAYSLKRGNEKELFKYPEGKITIG</sequence>
<keyword evidence="7 10" id="KW-1133">Transmembrane helix</keyword>
<evidence type="ECO:0000256" key="4">
    <source>
        <dbReference type="ARBA" id="ARBA00022538"/>
    </source>
</evidence>
<evidence type="ECO:0000256" key="3">
    <source>
        <dbReference type="ARBA" id="ARBA00022475"/>
    </source>
</evidence>
<feature type="transmembrane region" description="Helical" evidence="10">
    <location>
        <begin position="77"/>
        <end position="101"/>
    </location>
</feature>
<dbReference type="InterPro" id="IPR004772">
    <property type="entry name" value="TrkH"/>
</dbReference>
<dbReference type="PANTHER" id="PTHR32024">
    <property type="entry name" value="TRK SYSTEM POTASSIUM UPTAKE PROTEIN TRKG-RELATED"/>
    <property type="match status" value="1"/>
</dbReference>
<feature type="transmembrane region" description="Helical" evidence="10">
    <location>
        <begin position="16"/>
        <end position="34"/>
    </location>
</feature>
<keyword evidence="2" id="KW-0813">Transport</keyword>
<evidence type="ECO:0000256" key="1">
    <source>
        <dbReference type="ARBA" id="ARBA00004651"/>
    </source>
</evidence>
<keyword evidence="4" id="KW-0633">Potassium transport</keyword>
<evidence type="ECO:0000256" key="6">
    <source>
        <dbReference type="ARBA" id="ARBA00022958"/>
    </source>
</evidence>
<keyword evidence="12" id="KW-1185">Reference proteome</keyword>
<dbReference type="PANTHER" id="PTHR32024:SF1">
    <property type="entry name" value="KTR SYSTEM POTASSIUM UPTAKE PROTEIN B"/>
    <property type="match status" value="1"/>
</dbReference>
<evidence type="ECO:0000313" key="12">
    <source>
        <dbReference type="Proteomes" id="UP001597493"/>
    </source>
</evidence>
<proteinExistence type="predicted"/>
<evidence type="ECO:0000256" key="2">
    <source>
        <dbReference type="ARBA" id="ARBA00022448"/>
    </source>
</evidence>
<feature type="transmembrane region" description="Helical" evidence="10">
    <location>
        <begin position="132"/>
        <end position="153"/>
    </location>
</feature>
<accession>A0ABW5QSC2</accession>
<feature type="transmembrane region" description="Helical" evidence="10">
    <location>
        <begin position="300"/>
        <end position="332"/>
    </location>
</feature>
<reference evidence="12" key="1">
    <citation type="journal article" date="2019" name="Int. J. Syst. Evol. Microbiol.">
        <title>The Global Catalogue of Microorganisms (GCM) 10K type strain sequencing project: providing services to taxonomists for standard genome sequencing and annotation.</title>
        <authorList>
            <consortium name="The Broad Institute Genomics Platform"/>
            <consortium name="The Broad Institute Genome Sequencing Center for Infectious Disease"/>
            <person name="Wu L."/>
            <person name="Ma J."/>
        </authorList>
    </citation>
    <scope>NUCLEOTIDE SEQUENCE [LARGE SCALE GENOMIC DNA]</scope>
    <source>
        <strain evidence="12">TISTR 1827</strain>
    </source>
</reference>
<evidence type="ECO:0000256" key="8">
    <source>
        <dbReference type="ARBA" id="ARBA00023065"/>
    </source>
</evidence>
<evidence type="ECO:0000256" key="10">
    <source>
        <dbReference type="SAM" id="Phobius"/>
    </source>
</evidence>
<dbReference type="EMBL" id="JBHUMY010000002">
    <property type="protein sequence ID" value="MFD2659323.1"/>
    <property type="molecule type" value="Genomic_DNA"/>
</dbReference>
<keyword evidence="5 10" id="KW-0812">Transmembrane</keyword>
<evidence type="ECO:0000256" key="5">
    <source>
        <dbReference type="ARBA" id="ARBA00022692"/>
    </source>
</evidence>
<gene>
    <name evidence="11" type="ORF">ACFSW5_03480</name>
</gene>
<keyword evidence="8" id="KW-0406">Ion transport</keyword>
<feature type="transmembrane region" description="Helical" evidence="10">
    <location>
        <begin position="381"/>
        <end position="401"/>
    </location>
</feature>
<keyword evidence="9 10" id="KW-0472">Membrane</keyword>
<dbReference type="Pfam" id="PF02386">
    <property type="entry name" value="TrkH"/>
    <property type="match status" value="1"/>
</dbReference>
<feature type="transmembrane region" description="Helical" evidence="10">
    <location>
        <begin position="353"/>
        <end position="375"/>
    </location>
</feature>
<comment type="subcellular location">
    <subcellularLocation>
        <location evidence="1">Cell membrane</location>
        <topology evidence="1">Multi-pass membrane protein</topology>
    </subcellularLocation>
</comment>
<dbReference type="NCBIfam" id="TIGR00933">
    <property type="entry name" value="2a38"/>
    <property type="match status" value="1"/>
</dbReference>
<protein>
    <submittedName>
        <fullName evidence="11">TrkH family potassium uptake protein</fullName>
    </submittedName>
</protein>
<name>A0ABW5QSC2_9BACL</name>
<feature type="transmembrane region" description="Helical" evidence="10">
    <location>
        <begin position="198"/>
        <end position="221"/>
    </location>
</feature>